<dbReference type="PANTHER" id="PTHR10639:SF24">
    <property type="entry name" value="CLATHRIN LIGHT CHAIN 3"/>
    <property type="match status" value="1"/>
</dbReference>
<dbReference type="GO" id="GO:0030130">
    <property type="term" value="C:clathrin coat of trans-Golgi network vesicle"/>
    <property type="evidence" value="ECO:0007669"/>
    <property type="project" value="InterPro"/>
</dbReference>
<evidence type="ECO:0008006" key="12">
    <source>
        <dbReference type="Google" id="ProtNLM"/>
    </source>
</evidence>
<keyword evidence="11" id="KW-1185">Reference proteome</keyword>
<evidence type="ECO:0000313" key="10">
    <source>
        <dbReference type="EMBL" id="CAH2057538.1"/>
    </source>
</evidence>
<dbReference type="EMBL" id="CAJVSB020000682">
    <property type="protein sequence ID" value="CAH2057538.1"/>
    <property type="molecule type" value="Genomic_DNA"/>
</dbReference>
<evidence type="ECO:0000256" key="4">
    <source>
        <dbReference type="ARBA" id="ARBA00005263"/>
    </source>
</evidence>
<comment type="function">
    <text evidence="1">Clathrin is the major protein of the polyhedral coat of coated pits and vesicles.</text>
</comment>
<dbReference type="PANTHER" id="PTHR10639">
    <property type="entry name" value="CLATHRIN LIGHT CHAIN"/>
    <property type="match status" value="1"/>
</dbReference>
<dbReference type="Proteomes" id="UP000836841">
    <property type="component" value="Unassembled WGS sequence"/>
</dbReference>
<dbReference type="InterPro" id="IPR000996">
    <property type="entry name" value="Clathrin_L-chain"/>
</dbReference>
<dbReference type="GO" id="GO:0072583">
    <property type="term" value="P:clathrin-dependent endocytosis"/>
    <property type="evidence" value="ECO:0007669"/>
    <property type="project" value="TreeGrafter"/>
</dbReference>
<accession>A0AAU9S2Z3</accession>
<evidence type="ECO:0000256" key="1">
    <source>
        <dbReference type="ARBA" id="ARBA00003913"/>
    </source>
</evidence>
<dbReference type="GO" id="GO:0006886">
    <property type="term" value="P:intracellular protein transport"/>
    <property type="evidence" value="ECO:0007669"/>
    <property type="project" value="InterPro"/>
</dbReference>
<feature type="region of interest" description="Disordered" evidence="9">
    <location>
        <begin position="1"/>
        <end position="59"/>
    </location>
</feature>
<name>A0AAU9S2Z3_THLAR</name>
<feature type="compositionally biased region" description="Pro residues" evidence="9">
    <location>
        <begin position="1"/>
        <end position="11"/>
    </location>
</feature>
<reference evidence="10 11" key="1">
    <citation type="submission" date="2022-03" db="EMBL/GenBank/DDBJ databases">
        <authorList>
            <person name="Nunn A."/>
            <person name="Chopra R."/>
            <person name="Nunn A."/>
            <person name="Contreras Garrido A."/>
        </authorList>
    </citation>
    <scope>NUCLEOTIDE SEQUENCE [LARGE SCALE GENOMIC DNA]</scope>
</reference>
<evidence type="ECO:0000256" key="9">
    <source>
        <dbReference type="SAM" id="MobiDB-lite"/>
    </source>
</evidence>
<feature type="coiled-coil region" evidence="8">
    <location>
        <begin position="109"/>
        <end position="136"/>
    </location>
</feature>
<evidence type="ECO:0000256" key="8">
    <source>
        <dbReference type="SAM" id="Coils"/>
    </source>
</evidence>
<evidence type="ECO:0000256" key="7">
    <source>
        <dbReference type="ARBA" id="ARBA00023329"/>
    </source>
</evidence>
<evidence type="ECO:0000256" key="6">
    <source>
        <dbReference type="ARBA" id="ARBA00023176"/>
    </source>
</evidence>
<evidence type="ECO:0000256" key="5">
    <source>
        <dbReference type="ARBA" id="ARBA00023136"/>
    </source>
</evidence>
<comment type="similarity">
    <text evidence="4">Belongs to the clathrin light chain family.</text>
</comment>
<comment type="subcellular location">
    <subcellularLocation>
        <location evidence="2">Cytoplasmic vesicle membrane</location>
        <topology evidence="2">Peripheral membrane protein</topology>
        <orientation evidence="2">Cytoplasmic side</orientation>
    </subcellularLocation>
    <subcellularLocation>
        <location evidence="3">Membrane</location>
        <location evidence="3">Coated pit</location>
        <topology evidence="3">Peripheral membrane protein</topology>
        <orientation evidence="3">Cytoplasmic side</orientation>
    </subcellularLocation>
</comment>
<protein>
    <recommendedName>
        <fullName evidence="12">Clathrin light chain</fullName>
    </recommendedName>
</protein>
<feature type="non-terminal residue" evidence="10">
    <location>
        <position position="1"/>
    </location>
</feature>
<dbReference type="GO" id="GO:0005198">
    <property type="term" value="F:structural molecule activity"/>
    <property type="evidence" value="ECO:0007669"/>
    <property type="project" value="InterPro"/>
</dbReference>
<proteinExistence type="inferred from homology"/>
<dbReference type="GO" id="GO:0030132">
    <property type="term" value="C:clathrin coat of coated pit"/>
    <property type="evidence" value="ECO:0007669"/>
    <property type="project" value="InterPro"/>
</dbReference>
<dbReference type="AlphaFoldDB" id="A0AAU9S2Z3"/>
<keyword evidence="5" id="KW-0472">Membrane</keyword>
<dbReference type="GO" id="GO:0032050">
    <property type="term" value="F:clathrin heavy chain binding"/>
    <property type="evidence" value="ECO:0007669"/>
    <property type="project" value="TreeGrafter"/>
</dbReference>
<organism evidence="10 11">
    <name type="scientific">Thlaspi arvense</name>
    <name type="common">Field penny-cress</name>
    <dbReference type="NCBI Taxonomy" id="13288"/>
    <lineage>
        <taxon>Eukaryota</taxon>
        <taxon>Viridiplantae</taxon>
        <taxon>Streptophyta</taxon>
        <taxon>Embryophyta</taxon>
        <taxon>Tracheophyta</taxon>
        <taxon>Spermatophyta</taxon>
        <taxon>Magnoliopsida</taxon>
        <taxon>eudicotyledons</taxon>
        <taxon>Gunneridae</taxon>
        <taxon>Pentapetalae</taxon>
        <taxon>rosids</taxon>
        <taxon>malvids</taxon>
        <taxon>Brassicales</taxon>
        <taxon>Brassicaceae</taxon>
        <taxon>Thlaspideae</taxon>
        <taxon>Thlaspi</taxon>
    </lineage>
</organism>
<comment type="caution">
    <text evidence="10">The sequence shown here is derived from an EMBL/GenBank/DDBJ whole genome shotgun (WGS) entry which is preliminary data.</text>
</comment>
<evidence type="ECO:0000256" key="2">
    <source>
        <dbReference type="ARBA" id="ARBA00004180"/>
    </source>
</evidence>
<gene>
    <name evidence="10" type="ORF">TAV2_LOCUS12195</name>
</gene>
<evidence type="ECO:0000313" key="11">
    <source>
        <dbReference type="Proteomes" id="UP000836841"/>
    </source>
</evidence>
<keyword evidence="8" id="KW-0175">Coiled coil</keyword>
<keyword evidence="7" id="KW-0968">Cytoplasmic vesicle</keyword>
<keyword evidence="6" id="KW-0168">Coated pit</keyword>
<evidence type="ECO:0000256" key="3">
    <source>
        <dbReference type="ARBA" id="ARBA00004277"/>
    </source>
</evidence>
<sequence>PIPENPSPPPIYASGGGLSADPAEFSSLSPESNGKVFDDGYVASNGPMLSPPAEMGPEEGAALREWRRQNAIRLEEKEKKEKEMLTQIIAEAEEYKVDFYRRRKLSCETNKTTNREKEKERKIMEIEEEKATMSRILQLFLASHEKFHAEADKDYWKSIAELIPKEVPAIEKKRGKKEQEKKPACYGKCRAFGARDLIRKFELLQSANQLVKFSFLDFELQAFLPISLLLVYGETRQIGSEPLSLGANDT</sequence>